<organism evidence="8 9">
    <name type="scientific">Magallana gigas</name>
    <name type="common">Pacific oyster</name>
    <name type="synonym">Crassostrea gigas</name>
    <dbReference type="NCBI Taxonomy" id="29159"/>
    <lineage>
        <taxon>Eukaryota</taxon>
        <taxon>Metazoa</taxon>
        <taxon>Spiralia</taxon>
        <taxon>Lophotrochozoa</taxon>
        <taxon>Mollusca</taxon>
        <taxon>Bivalvia</taxon>
        <taxon>Autobranchia</taxon>
        <taxon>Pteriomorphia</taxon>
        <taxon>Ostreida</taxon>
        <taxon>Ostreoidea</taxon>
        <taxon>Ostreidae</taxon>
        <taxon>Magallana</taxon>
    </lineage>
</organism>
<name>A0A8W8J6R2_MAGGI</name>
<dbReference type="GO" id="GO:0000124">
    <property type="term" value="C:SAGA complex"/>
    <property type="evidence" value="ECO:0007669"/>
    <property type="project" value="UniProtKB-ARBA"/>
</dbReference>
<dbReference type="GO" id="GO:0006357">
    <property type="term" value="P:regulation of transcription by RNA polymerase II"/>
    <property type="evidence" value="ECO:0007669"/>
    <property type="project" value="UniProtKB-ARBA"/>
</dbReference>
<keyword evidence="9" id="KW-1185">Reference proteome</keyword>
<dbReference type="GO" id="GO:0003713">
    <property type="term" value="F:transcription coactivator activity"/>
    <property type="evidence" value="ECO:0007669"/>
    <property type="project" value="TreeGrafter"/>
</dbReference>
<dbReference type="Gene3D" id="1.10.20.10">
    <property type="entry name" value="Histone, subunit A"/>
    <property type="match status" value="1"/>
</dbReference>
<protein>
    <recommendedName>
        <fullName evidence="10">Transcription initiation protein SPT3-like protein</fullName>
    </recommendedName>
</protein>
<evidence type="ECO:0000256" key="2">
    <source>
        <dbReference type="ARBA" id="ARBA00023015"/>
    </source>
</evidence>
<dbReference type="InterPro" id="IPR009072">
    <property type="entry name" value="Histone-fold"/>
</dbReference>
<dbReference type="EnsemblMetazoa" id="G17293.6">
    <property type="protein sequence ID" value="G17293.6:cds"/>
    <property type="gene ID" value="G17293"/>
</dbReference>
<comment type="similarity">
    <text evidence="6">Belongs to the SPT3 family.</text>
</comment>
<comment type="subcellular location">
    <subcellularLocation>
        <location evidence="1">Nucleus</location>
    </subcellularLocation>
</comment>
<dbReference type="GO" id="GO:0005634">
    <property type="term" value="C:nucleus"/>
    <property type="evidence" value="ECO:0007669"/>
    <property type="project" value="UniProtKB-SubCell"/>
</dbReference>
<dbReference type="Proteomes" id="UP000005408">
    <property type="component" value="Unassembled WGS sequence"/>
</dbReference>
<evidence type="ECO:0000256" key="3">
    <source>
        <dbReference type="ARBA" id="ARBA00023159"/>
    </source>
</evidence>
<evidence type="ECO:0000313" key="9">
    <source>
        <dbReference type="Proteomes" id="UP000005408"/>
    </source>
</evidence>
<keyword evidence="2" id="KW-0805">Transcription regulation</keyword>
<evidence type="ECO:0000256" key="4">
    <source>
        <dbReference type="ARBA" id="ARBA00023163"/>
    </source>
</evidence>
<evidence type="ECO:0000256" key="7">
    <source>
        <dbReference type="SAM" id="MobiDB-lite"/>
    </source>
</evidence>
<keyword evidence="4" id="KW-0804">Transcription</keyword>
<evidence type="ECO:0000313" key="8">
    <source>
        <dbReference type="EnsemblMetazoa" id="G17293.6:cds"/>
    </source>
</evidence>
<dbReference type="FunFam" id="1.10.20.10:FF:000023">
    <property type="entry name" value="transcription initiation protein SPT3 homolog"/>
    <property type="match status" value="1"/>
</dbReference>
<dbReference type="PANTHER" id="PTHR11380">
    <property type="entry name" value="TRANSCRIPTION INITIATION FACTOR TFIID/SUPT3-RELATED"/>
    <property type="match status" value="1"/>
</dbReference>
<dbReference type="AlphaFoldDB" id="A0A8W8J6R2"/>
<dbReference type="GO" id="GO:0006366">
    <property type="term" value="P:transcription by RNA polymerase II"/>
    <property type="evidence" value="ECO:0007669"/>
    <property type="project" value="InterPro"/>
</dbReference>
<evidence type="ECO:0000256" key="5">
    <source>
        <dbReference type="ARBA" id="ARBA00023242"/>
    </source>
</evidence>
<evidence type="ECO:0000256" key="1">
    <source>
        <dbReference type="ARBA" id="ARBA00004123"/>
    </source>
</evidence>
<dbReference type="PANTHER" id="PTHR11380:SF16">
    <property type="entry name" value="TRANSCRIPTION INITIATION PROTEIN SPT3 HOMOLOG"/>
    <property type="match status" value="1"/>
</dbReference>
<keyword evidence="5" id="KW-0539">Nucleus</keyword>
<dbReference type="SUPFAM" id="SSF47113">
    <property type="entry name" value="Histone-fold"/>
    <property type="match status" value="1"/>
</dbReference>
<evidence type="ECO:0000256" key="6">
    <source>
        <dbReference type="ARBA" id="ARBA00061274"/>
    </source>
</evidence>
<feature type="compositionally biased region" description="Low complexity" evidence="7">
    <location>
        <begin position="322"/>
        <end position="343"/>
    </location>
</feature>
<keyword evidence="3" id="KW-0010">Activator</keyword>
<dbReference type="Pfam" id="PF02269">
    <property type="entry name" value="TFIID-18kDa"/>
    <property type="match status" value="1"/>
</dbReference>
<evidence type="ECO:0008006" key="10">
    <source>
        <dbReference type="Google" id="ProtNLM"/>
    </source>
</evidence>
<feature type="region of interest" description="Disordered" evidence="7">
    <location>
        <begin position="299"/>
        <end position="356"/>
    </location>
</feature>
<accession>A0A8W8J6R2</accession>
<dbReference type="CDD" id="cd07978">
    <property type="entry name" value="HFD_TAF13"/>
    <property type="match status" value="1"/>
</dbReference>
<reference evidence="8" key="1">
    <citation type="submission" date="2022-08" db="UniProtKB">
        <authorList>
            <consortium name="EnsemblMetazoa"/>
        </authorList>
    </citation>
    <scope>IDENTIFICATION</scope>
    <source>
        <strain evidence="8">05x7-T-G4-1.051#20</strain>
    </source>
</reference>
<dbReference type="GO" id="GO:0046982">
    <property type="term" value="F:protein heterodimerization activity"/>
    <property type="evidence" value="ECO:0007669"/>
    <property type="project" value="InterPro"/>
</dbReference>
<proteinExistence type="inferred from homology"/>
<sequence>MADYDGKQDSIFREPLEENMSGKDSLAFGQTQNGQTAEAKGQSTATKNWYLYDIQQMMYGFGDVPKPQHDSAVLIEDIVRQQMTSLLWQAADVASTRNSRFIGLEELLFLIRKDKVKLHRLIRYMDIKDQRSMALKGIGDEGEEEAGSEKQAQPMKKRRKICYDFLSSIDATGELVALFGEDGVDDIKKERMLRADLQTRYMDQKQYMEYCEARQSNFGRKYKIQRFKDWLLAGINIEIKPNHHAIELFSYFAYETVAQIVDMALLVKQDKKSLYGDPLTKEAPNVCINYYHQISAGSGITSPPPSTPGAVSPVQSPPATPTTPGSTLSLSSSSSSLSASLPKPKSKKRKKSGVGSALEISTAIQPEDIHEAMRRYHHCIGPFSSYIKTNPMVPQHTKLLCL</sequence>
<dbReference type="InterPro" id="IPR003195">
    <property type="entry name" value="TFIID_TAF13"/>
</dbReference>